<proteinExistence type="predicted"/>
<accession>A0A9P0QRW2</accession>
<protein>
    <submittedName>
        <fullName evidence="1">Uncharacterized protein</fullName>
    </submittedName>
</protein>
<dbReference type="Proteomes" id="UP000837801">
    <property type="component" value="Unassembled WGS sequence"/>
</dbReference>
<evidence type="ECO:0000313" key="2">
    <source>
        <dbReference type="Proteomes" id="UP000837801"/>
    </source>
</evidence>
<organism evidence="1 2">
    <name type="scientific">[Candida] railenensis</name>
    <dbReference type="NCBI Taxonomy" id="45579"/>
    <lineage>
        <taxon>Eukaryota</taxon>
        <taxon>Fungi</taxon>
        <taxon>Dikarya</taxon>
        <taxon>Ascomycota</taxon>
        <taxon>Saccharomycotina</taxon>
        <taxon>Pichiomycetes</taxon>
        <taxon>Debaryomycetaceae</taxon>
        <taxon>Kurtzmaniella</taxon>
    </lineage>
</organism>
<sequence>MIRHFPFTQTYKNLAFNLKNFKPSSHRPSFKSVNHPFMPNSQLQDSSYAKWIVEASSKLPGRIIHHMKTQKKPTRKTSSLVDPYPQVGGYHGIENSSDNSGSYYYIPSDYTIDDIQKPNSISETILMAFEEGNLPKVAALLQSHKDSSPGIIIEPDLVSIIVKLTLSEIPLPDFHVSDLQVEVPMYRKHLHASQTDSLFYSFIYERIPCLYKICKTYERVMFNDRDFQEYYTWLCFHQNDRETLNLLTRAYLKQQEDCDSKVLAYAVCSHLMNYDTVTAMDIYSEILSSSKDLDSVFLESVLQSAIQFDSLFEHIQKISQMWINTNRKLSPKSAALILKVNKRYLGDEKAVNDSHILPLSQHYMVRTQLLKNRILSRYPTHSYKPILEEDIIEINEIAKNLSEKEGDIASLKNFYYQLMKFFGQRKHMNMVLFVSHKMKKDQISIDEDFVKIISKFYSRSEKFMNLLEFLEFSAQRGVPFNRQYVTDIYEGFVKTYPYYGGEFDLKYKSWAASKPEEITALDCSVISTKSSLTPFNPKVRHVLDPFKYDLNKWTYPLTDRSADSQLQYRFNQGFPELSMKGVKPDFRLIKESYENLPRNERHRILDIMKRTRTDSPKKILAVSRLNKDKYTKKYLSDFIKNEGNGLDAQNRLNISSLLMNKGLGKLSTKLLDSIKLEELNDRGYMIRLQKLLRLNIATFQLRKFVFNIDEFPINEVVLSPYIYDKCCILENLLVKQMVKQNMKMKAELMEEEKTDILTIVDSDGKLVECKLVEVPDEPMAVQMERALARLQSFIADIQLRLDSDKLEIGQKIEETFNFLNKWMKENNNDERKV</sequence>
<dbReference type="AlphaFoldDB" id="A0A9P0QRW2"/>
<gene>
    <name evidence="1" type="ORF">CLIB1423_12S03070</name>
</gene>
<keyword evidence="2" id="KW-1185">Reference proteome</keyword>
<name>A0A9P0QRW2_9ASCO</name>
<reference evidence="1" key="1">
    <citation type="submission" date="2022-03" db="EMBL/GenBank/DDBJ databases">
        <authorList>
            <person name="Legras J.-L."/>
            <person name="Devillers H."/>
            <person name="Grondin C."/>
        </authorList>
    </citation>
    <scope>NUCLEOTIDE SEQUENCE</scope>
    <source>
        <strain evidence="1">CLIB 1423</strain>
    </source>
</reference>
<dbReference type="EMBL" id="CAKXYY010000012">
    <property type="protein sequence ID" value="CAH2353794.1"/>
    <property type="molecule type" value="Genomic_DNA"/>
</dbReference>
<dbReference type="OrthoDB" id="4015271at2759"/>
<evidence type="ECO:0000313" key="1">
    <source>
        <dbReference type="EMBL" id="CAH2353794.1"/>
    </source>
</evidence>
<comment type="caution">
    <text evidence="1">The sequence shown here is derived from an EMBL/GenBank/DDBJ whole genome shotgun (WGS) entry which is preliminary data.</text>
</comment>